<comment type="caution">
    <text evidence="2">The sequence shown here is derived from an EMBL/GenBank/DDBJ whole genome shotgun (WGS) entry which is preliminary data.</text>
</comment>
<dbReference type="InterPro" id="IPR002696">
    <property type="entry name" value="Membr_insert_effic_factor_YidD"/>
</dbReference>
<dbReference type="PANTHER" id="PTHR33383:SF1">
    <property type="entry name" value="MEMBRANE PROTEIN INSERTION EFFICIENCY FACTOR-RELATED"/>
    <property type="match status" value="1"/>
</dbReference>
<keyword evidence="1" id="KW-0472">Membrane</keyword>
<comment type="similarity">
    <text evidence="1">Belongs to the UPF0161 family.</text>
</comment>
<accession>A0A1F7VHI1</accession>
<dbReference type="Proteomes" id="UP000176678">
    <property type="component" value="Unassembled WGS sequence"/>
</dbReference>
<sequence>MKNNPLKWFALWLIRVYQKTVSPDHGWFRARFPYGYCKFYPSCSEYVYQSIEKLGLIKGIFKGSWRILRCNPWSKGGLDWVK</sequence>
<dbReference type="GO" id="GO:0005886">
    <property type="term" value="C:plasma membrane"/>
    <property type="evidence" value="ECO:0007669"/>
    <property type="project" value="UniProtKB-SubCell"/>
</dbReference>
<evidence type="ECO:0000313" key="3">
    <source>
        <dbReference type="Proteomes" id="UP000176678"/>
    </source>
</evidence>
<keyword evidence="1" id="KW-1003">Cell membrane</keyword>
<reference evidence="2 3" key="1">
    <citation type="journal article" date="2016" name="Nat. Commun.">
        <title>Thousands of microbial genomes shed light on interconnected biogeochemical processes in an aquifer system.</title>
        <authorList>
            <person name="Anantharaman K."/>
            <person name="Brown C.T."/>
            <person name="Hug L.A."/>
            <person name="Sharon I."/>
            <person name="Castelle C.J."/>
            <person name="Probst A.J."/>
            <person name="Thomas B.C."/>
            <person name="Singh A."/>
            <person name="Wilkins M.J."/>
            <person name="Karaoz U."/>
            <person name="Brodie E.L."/>
            <person name="Williams K.H."/>
            <person name="Hubbard S.S."/>
            <person name="Banfield J.F."/>
        </authorList>
    </citation>
    <scope>NUCLEOTIDE SEQUENCE [LARGE SCALE GENOMIC DNA]</scope>
</reference>
<evidence type="ECO:0000313" key="2">
    <source>
        <dbReference type="EMBL" id="OGL89417.1"/>
    </source>
</evidence>
<dbReference type="NCBIfam" id="TIGR00278">
    <property type="entry name" value="membrane protein insertion efficiency factor YidD"/>
    <property type="match status" value="1"/>
</dbReference>
<organism evidence="2 3">
    <name type="scientific">Candidatus Uhrbacteria bacterium RIFCSPLOWO2_02_FULL_51_9</name>
    <dbReference type="NCBI Taxonomy" id="1802410"/>
    <lineage>
        <taxon>Bacteria</taxon>
        <taxon>Candidatus Uhriibacteriota</taxon>
    </lineage>
</organism>
<dbReference type="EMBL" id="MGES01000004">
    <property type="protein sequence ID" value="OGL89417.1"/>
    <property type="molecule type" value="Genomic_DNA"/>
</dbReference>
<dbReference type="SMART" id="SM01234">
    <property type="entry name" value="Haemolytic"/>
    <property type="match status" value="1"/>
</dbReference>
<comment type="function">
    <text evidence="1">Could be involved in insertion of integral membrane proteins into the membrane.</text>
</comment>
<dbReference type="STRING" id="1802410.A3H75_03190"/>
<dbReference type="AlphaFoldDB" id="A0A1F7VHI1"/>
<name>A0A1F7VHI1_9BACT</name>
<dbReference type="Pfam" id="PF01809">
    <property type="entry name" value="YidD"/>
    <property type="match status" value="1"/>
</dbReference>
<proteinExistence type="inferred from homology"/>
<evidence type="ECO:0000256" key="1">
    <source>
        <dbReference type="HAMAP-Rule" id="MF_00386"/>
    </source>
</evidence>
<dbReference type="HAMAP" id="MF_00386">
    <property type="entry name" value="UPF0161_YidD"/>
    <property type="match status" value="1"/>
</dbReference>
<comment type="subcellular location">
    <subcellularLocation>
        <location evidence="1">Cell membrane</location>
        <topology evidence="1">Peripheral membrane protein</topology>
        <orientation evidence="1">Cytoplasmic side</orientation>
    </subcellularLocation>
</comment>
<dbReference type="PANTHER" id="PTHR33383">
    <property type="entry name" value="MEMBRANE PROTEIN INSERTION EFFICIENCY FACTOR-RELATED"/>
    <property type="match status" value="1"/>
</dbReference>
<gene>
    <name evidence="2" type="ORF">A3H75_03190</name>
</gene>
<protein>
    <recommendedName>
        <fullName evidence="1">Putative membrane protein insertion efficiency factor</fullName>
    </recommendedName>
</protein>